<dbReference type="Gene3D" id="1.10.260.40">
    <property type="entry name" value="lambda repressor-like DNA-binding domains"/>
    <property type="match status" value="1"/>
</dbReference>
<dbReference type="InterPro" id="IPR010982">
    <property type="entry name" value="Lambda_DNA-bd_dom_sf"/>
</dbReference>
<dbReference type="NCBIfam" id="TIGR00270">
    <property type="entry name" value="multiprotein bridging factor aMBF1"/>
    <property type="match status" value="1"/>
</dbReference>
<feature type="domain" description="HTH cro/C1-type" evidence="1">
    <location>
        <begin position="77"/>
        <end position="131"/>
    </location>
</feature>
<dbReference type="SMART" id="SM00530">
    <property type="entry name" value="HTH_XRE"/>
    <property type="match status" value="1"/>
</dbReference>
<sequence length="158" mass="17682">MARCELCGAELRGIAYRIVLDGAEMIVCARCARGKTVLGSIKIGVEPSRQTFKAKAPVKYNRRDTEEVIVEGYGEIIRQAREKMGLTRELLAVMVGEKESTIRRIESEQLEPPIELARKLEKVLKVKLVEVYEIGDEDYGGGSSEYELTLGDIAEFKD</sequence>
<dbReference type="Proteomes" id="UP000067434">
    <property type="component" value="Chromosome"/>
</dbReference>
<gene>
    <name evidence="2" type="ORF">MA03_06205</name>
</gene>
<dbReference type="EMBL" id="CP009961">
    <property type="protein sequence ID" value="AKG38922.1"/>
    <property type="molecule type" value="Genomic_DNA"/>
</dbReference>
<dbReference type="SUPFAM" id="SSF47413">
    <property type="entry name" value="lambda repressor-like DNA-binding domains"/>
    <property type="match status" value="1"/>
</dbReference>
<evidence type="ECO:0000259" key="1">
    <source>
        <dbReference type="PROSITE" id="PS50943"/>
    </source>
</evidence>
<evidence type="ECO:0000313" key="3">
    <source>
        <dbReference type="Proteomes" id="UP000067434"/>
    </source>
</evidence>
<dbReference type="RefSeq" id="WP_052884430.1">
    <property type="nucleotide sequence ID" value="NZ_CP009961.1"/>
</dbReference>
<evidence type="ECO:0000313" key="2">
    <source>
        <dbReference type="EMBL" id="AKG38922.1"/>
    </source>
</evidence>
<dbReference type="PROSITE" id="PS50943">
    <property type="entry name" value="HTH_CROC1"/>
    <property type="match status" value="1"/>
</dbReference>
<dbReference type="GO" id="GO:0003677">
    <property type="term" value="F:DNA binding"/>
    <property type="evidence" value="ECO:0007669"/>
    <property type="project" value="InterPro"/>
</dbReference>
<dbReference type="STRING" id="1550241.MA03_06205"/>
<protein>
    <recommendedName>
        <fullName evidence="1">HTH cro/C1-type domain-containing protein</fullName>
    </recommendedName>
</protein>
<dbReference type="InterPro" id="IPR001387">
    <property type="entry name" value="Cro/C1-type_HTH"/>
</dbReference>
<dbReference type="PATRIC" id="fig|1550241.5.peg.1289"/>
<accession>A0A0F7FIZ6</accession>
<name>A0A0F7FIZ6_9CREN</name>
<dbReference type="HOGENOM" id="CLU_130237_0_0_2"/>
<dbReference type="Pfam" id="PF01381">
    <property type="entry name" value="HTH_3"/>
    <property type="match status" value="1"/>
</dbReference>
<dbReference type="GeneID" id="25401806"/>
<organism evidence="2 3">
    <name type="scientific">Infirmifilum uzonense</name>
    <dbReference type="NCBI Taxonomy" id="1550241"/>
    <lineage>
        <taxon>Archaea</taxon>
        <taxon>Thermoproteota</taxon>
        <taxon>Thermoprotei</taxon>
        <taxon>Thermofilales</taxon>
        <taxon>Thermofilaceae</taxon>
        <taxon>Infirmifilum</taxon>
    </lineage>
</organism>
<proteinExistence type="predicted"/>
<dbReference type="CDD" id="cd00093">
    <property type="entry name" value="HTH_XRE"/>
    <property type="match status" value="1"/>
</dbReference>
<dbReference type="OrthoDB" id="11138at2157"/>
<dbReference type="AlphaFoldDB" id="A0A0F7FIZ6"/>
<reference evidence="2 3" key="1">
    <citation type="journal article" date="2015" name="Stand. Genomic Sci.">
        <title>Complete genome sequence of and proposal of Thermofilum uzonense sp. nov. a novel hyperthermophilic crenarchaeon and emended description of the genus Thermofilum.</title>
        <authorList>
            <person name="Toshchakov S.V."/>
            <person name="Korzhenkov A.A."/>
            <person name="Samarov N.I."/>
            <person name="Mazunin I.O."/>
            <person name="Mozhey O.I."/>
            <person name="Shmyr I.S."/>
            <person name="Derbikova K.S."/>
            <person name="Taranov E.A."/>
            <person name="Dominova I.N."/>
            <person name="Bonch-Osmolovskaya E.A."/>
            <person name="Patrushev M.V."/>
            <person name="Podosokorskaya O.A."/>
            <person name="Kublanov I.V."/>
        </authorList>
    </citation>
    <scope>NUCLEOTIDE SEQUENCE [LARGE SCALE GENOMIC DNA]</scope>
    <source>
        <strain evidence="2 3">1807-2</strain>
    </source>
</reference>
<dbReference type="KEGG" id="thf:MA03_06205"/>
<keyword evidence="3" id="KW-1185">Reference proteome</keyword>
<dbReference type="InterPro" id="IPR004451">
    <property type="entry name" value="MJ0586"/>
</dbReference>